<reference evidence="3 4" key="1">
    <citation type="journal article" date="2019" name="Sci. Rep.">
        <title>Comparative genomics of chytrid fungi reveal insights into the obligate biotrophic and pathogenic lifestyle of Synchytrium endobioticum.</title>
        <authorList>
            <person name="van de Vossenberg B.T.L.H."/>
            <person name="Warris S."/>
            <person name="Nguyen H.D.T."/>
            <person name="van Gent-Pelzer M.P.E."/>
            <person name="Joly D.L."/>
            <person name="van de Geest H.C."/>
            <person name="Bonants P.J.M."/>
            <person name="Smith D.S."/>
            <person name="Levesque C.A."/>
            <person name="van der Lee T.A.J."/>
        </authorList>
    </citation>
    <scope>NUCLEOTIDE SEQUENCE [LARGE SCALE GENOMIC DNA]</scope>
    <source>
        <strain evidence="3 4">CBS 809.83</strain>
    </source>
</reference>
<feature type="transmembrane region" description="Helical" evidence="1">
    <location>
        <begin position="200"/>
        <end position="221"/>
    </location>
</feature>
<dbReference type="Proteomes" id="UP000318582">
    <property type="component" value="Unassembled WGS sequence"/>
</dbReference>
<dbReference type="SUPFAM" id="SSF48317">
    <property type="entry name" value="Acid phosphatase/Vanadium-dependent haloperoxidase"/>
    <property type="match status" value="1"/>
</dbReference>
<keyword evidence="1" id="KW-1133">Transmembrane helix</keyword>
<sequence>MVDSRKMRKRDVPFSLVKHARFSVTAVIAATVLYTRSPQVVWCAAGGVTCSVLARVLKAIIRQPRPVQIEQEIQEVQQDDGEWVETSVSTNTTDASNAIASGAAVATTTTITARTSSSNHDSRKRRVIKRVFASSVHGMPSSHTQVTTFLSTYFTLAVFATPDPLQHTFLLGILCVCVNVFGLTTAWSRVHLNRHTPAQVAVGYIIGTAFAVAWYSSWQYYGVRDMGESMFHRIGLR</sequence>
<evidence type="ECO:0000313" key="3">
    <source>
        <dbReference type="EMBL" id="TPX61079.1"/>
    </source>
</evidence>
<dbReference type="GO" id="GO:0042392">
    <property type="term" value="F:sphingosine-1-phosphate phosphatase activity"/>
    <property type="evidence" value="ECO:0007669"/>
    <property type="project" value="TreeGrafter"/>
</dbReference>
<keyword evidence="1" id="KW-0812">Transmembrane</keyword>
<dbReference type="Gene3D" id="1.20.144.10">
    <property type="entry name" value="Phosphatidic acid phosphatase type 2/haloperoxidase"/>
    <property type="match status" value="1"/>
</dbReference>
<dbReference type="PANTHER" id="PTHR14969:SF13">
    <property type="entry name" value="AT30094P"/>
    <property type="match status" value="1"/>
</dbReference>
<accession>A0A507EAH9</accession>
<feature type="transmembrane region" description="Helical" evidence="1">
    <location>
        <begin position="131"/>
        <end position="156"/>
    </location>
</feature>
<evidence type="ECO:0000259" key="2">
    <source>
        <dbReference type="Pfam" id="PF01569"/>
    </source>
</evidence>
<dbReference type="PANTHER" id="PTHR14969">
    <property type="entry name" value="SPHINGOSINE-1-PHOSPHATE PHOSPHOHYDROLASE"/>
    <property type="match status" value="1"/>
</dbReference>
<keyword evidence="1" id="KW-0472">Membrane</keyword>
<protein>
    <recommendedName>
        <fullName evidence="2">Phosphatidic acid phosphatase type 2/haloperoxidase domain-containing protein</fullName>
    </recommendedName>
</protein>
<dbReference type="InterPro" id="IPR000326">
    <property type="entry name" value="PAP2/HPO"/>
</dbReference>
<organism evidence="3 4">
    <name type="scientific">Powellomyces hirtus</name>
    <dbReference type="NCBI Taxonomy" id="109895"/>
    <lineage>
        <taxon>Eukaryota</taxon>
        <taxon>Fungi</taxon>
        <taxon>Fungi incertae sedis</taxon>
        <taxon>Chytridiomycota</taxon>
        <taxon>Chytridiomycota incertae sedis</taxon>
        <taxon>Chytridiomycetes</taxon>
        <taxon>Spizellomycetales</taxon>
        <taxon>Powellomycetaceae</taxon>
        <taxon>Powellomyces</taxon>
    </lineage>
</organism>
<name>A0A507EAH9_9FUNG</name>
<comment type="caution">
    <text evidence="3">The sequence shown here is derived from an EMBL/GenBank/DDBJ whole genome shotgun (WGS) entry which is preliminary data.</text>
</comment>
<feature type="domain" description="Phosphatidic acid phosphatase type 2/haloperoxidase" evidence="2">
    <location>
        <begin position="49"/>
        <end position="220"/>
    </location>
</feature>
<dbReference type="AlphaFoldDB" id="A0A507EAH9"/>
<dbReference type="Pfam" id="PF01569">
    <property type="entry name" value="PAP2"/>
    <property type="match status" value="1"/>
</dbReference>
<feature type="transmembrane region" description="Helical" evidence="1">
    <location>
        <begin position="168"/>
        <end position="188"/>
    </location>
</feature>
<dbReference type="InterPro" id="IPR036938">
    <property type="entry name" value="PAP2/HPO_sf"/>
</dbReference>
<keyword evidence="4" id="KW-1185">Reference proteome</keyword>
<proteinExistence type="predicted"/>
<dbReference type="STRING" id="109895.A0A507EAH9"/>
<evidence type="ECO:0000256" key="1">
    <source>
        <dbReference type="SAM" id="Phobius"/>
    </source>
</evidence>
<gene>
    <name evidence="3" type="ORF">PhCBS80983_g01325</name>
</gene>
<evidence type="ECO:0000313" key="4">
    <source>
        <dbReference type="Proteomes" id="UP000318582"/>
    </source>
</evidence>
<dbReference type="EMBL" id="QEAQ01000010">
    <property type="protein sequence ID" value="TPX61079.1"/>
    <property type="molecule type" value="Genomic_DNA"/>
</dbReference>